<gene>
    <name evidence="2" type="ORF">U6A24_17720</name>
</gene>
<dbReference type="InterPro" id="IPR001753">
    <property type="entry name" value="Enoyl-CoA_hydra/iso"/>
</dbReference>
<sequence>MDFFDSTLITKALDQKFAFIKLKAEDHVMTLTLDRPEKKNAIHPHMVQEMAFAMQFAKQTNDIWAIVIKANGDVFCAGADLKAFMGMVGEFDSSIPQAKGEVLIGELFNKVHKPIITKVEGNVLAGGFFFLAGANYVVCTDDVVLGLPEVKRGLFPFQVMAALLEVMPKRIVVDWCIRGYNMPVHKAKDYGLVTHVVTSESIDTTVNELLDDIKENSPTAIRLGLEALDTINQQASKHQYLMQMLQKTVGSKDGQEGLIAFKQKRKPVWKGE</sequence>
<evidence type="ECO:0000256" key="1">
    <source>
        <dbReference type="ARBA" id="ARBA00005254"/>
    </source>
</evidence>
<keyword evidence="3" id="KW-1185">Reference proteome</keyword>
<dbReference type="SUPFAM" id="SSF52096">
    <property type="entry name" value="ClpP/crotonase"/>
    <property type="match status" value="1"/>
</dbReference>
<dbReference type="Proteomes" id="UP001327027">
    <property type="component" value="Unassembled WGS sequence"/>
</dbReference>
<dbReference type="Pfam" id="PF00378">
    <property type="entry name" value="ECH_1"/>
    <property type="match status" value="1"/>
</dbReference>
<dbReference type="PANTHER" id="PTHR42964:SF1">
    <property type="entry name" value="POLYKETIDE BIOSYNTHESIS ENOYL-COA HYDRATASE PKSH-RELATED"/>
    <property type="match status" value="1"/>
</dbReference>
<dbReference type="CDD" id="cd06558">
    <property type="entry name" value="crotonase-like"/>
    <property type="match status" value="1"/>
</dbReference>
<reference evidence="2 3" key="1">
    <citation type="journal article" date="2013" name="Int. J. Syst. Evol. Microbiol.">
        <title>Aquimarina gracilis sp. nov., isolated from the gut microflora of a mussel, Mytilus coruscus, and emended description of Aquimarina spongiae.</title>
        <authorList>
            <person name="Park S.C."/>
            <person name="Choe H.N."/>
            <person name="Baik K.S."/>
            <person name="Seong C.N."/>
        </authorList>
    </citation>
    <scope>NUCLEOTIDE SEQUENCE [LARGE SCALE GENOMIC DNA]</scope>
    <source>
        <strain evidence="2 3">PSC32</strain>
    </source>
</reference>
<dbReference type="RefSeq" id="WP_324181340.1">
    <property type="nucleotide sequence ID" value="NZ_BAABAW010000025.1"/>
</dbReference>
<comment type="caution">
    <text evidence="2">The sequence shown here is derived from an EMBL/GenBank/DDBJ whole genome shotgun (WGS) entry which is preliminary data.</text>
</comment>
<evidence type="ECO:0000313" key="3">
    <source>
        <dbReference type="Proteomes" id="UP001327027"/>
    </source>
</evidence>
<dbReference type="EMBL" id="JAYKLX010000008">
    <property type="protein sequence ID" value="MEB3347318.1"/>
    <property type="molecule type" value="Genomic_DNA"/>
</dbReference>
<dbReference type="PANTHER" id="PTHR42964">
    <property type="entry name" value="ENOYL-COA HYDRATASE"/>
    <property type="match status" value="1"/>
</dbReference>
<organism evidence="2 3">
    <name type="scientific">Aquimarina gracilis</name>
    <dbReference type="NCBI Taxonomy" id="874422"/>
    <lineage>
        <taxon>Bacteria</taxon>
        <taxon>Pseudomonadati</taxon>
        <taxon>Bacteroidota</taxon>
        <taxon>Flavobacteriia</taxon>
        <taxon>Flavobacteriales</taxon>
        <taxon>Flavobacteriaceae</taxon>
        <taxon>Aquimarina</taxon>
    </lineage>
</organism>
<dbReference type="InterPro" id="IPR029045">
    <property type="entry name" value="ClpP/crotonase-like_dom_sf"/>
</dbReference>
<proteinExistence type="inferred from homology"/>
<accession>A0ABU5ZZK1</accession>
<comment type="similarity">
    <text evidence="1">Belongs to the enoyl-CoA hydratase/isomerase family.</text>
</comment>
<evidence type="ECO:0000313" key="2">
    <source>
        <dbReference type="EMBL" id="MEB3347318.1"/>
    </source>
</evidence>
<name>A0ABU5ZZK1_9FLAO</name>
<dbReference type="Gene3D" id="3.90.226.10">
    <property type="entry name" value="2-enoyl-CoA Hydratase, Chain A, domain 1"/>
    <property type="match status" value="1"/>
</dbReference>
<dbReference type="InterPro" id="IPR051683">
    <property type="entry name" value="Enoyl-CoA_Hydratase/Isomerase"/>
</dbReference>
<protein>
    <submittedName>
        <fullName evidence="2">Enoyl-CoA hydratase-related protein</fullName>
    </submittedName>
</protein>